<gene>
    <name evidence="11" type="ORF">GA_TR18328_c0_g1_i1_g.58821</name>
</gene>
<proteinExistence type="inferred from homology"/>
<feature type="transmembrane region" description="Helical" evidence="9">
    <location>
        <begin position="339"/>
        <end position="361"/>
    </location>
</feature>
<feature type="region of interest" description="Disordered" evidence="8">
    <location>
        <begin position="601"/>
        <end position="630"/>
    </location>
</feature>
<feature type="region of interest" description="Disordered" evidence="8">
    <location>
        <begin position="311"/>
        <end position="335"/>
    </location>
</feature>
<comment type="subcellular location">
    <subcellularLocation>
        <location evidence="2">Endoplasmic reticulum membrane</location>
        <topology evidence="2">Single-pass membrane protein</topology>
    </subcellularLocation>
    <subcellularLocation>
        <location evidence="1">Nucleus</location>
    </subcellularLocation>
</comment>
<evidence type="ECO:0000256" key="5">
    <source>
        <dbReference type="ARBA" id="ARBA00023125"/>
    </source>
</evidence>
<dbReference type="InterPro" id="IPR046347">
    <property type="entry name" value="bZIP_sf"/>
</dbReference>
<keyword evidence="9" id="KW-0812">Transmembrane</keyword>
<keyword evidence="4" id="KW-0805">Transcription regulation</keyword>
<comment type="similarity">
    <text evidence="3">Belongs to the bZIP family.</text>
</comment>
<dbReference type="PANTHER" id="PTHR47416">
    <property type="entry name" value="BASIC-LEUCINE ZIPPER TRANSCRIPTION FACTOR F-RELATED"/>
    <property type="match status" value="1"/>
</dbReference>
<dbReference type="Gene3D" id="1.20.5.170">
    <property type="match status" value="1"/>
</dbReference>
<keyword evidence="9" id="KW-1133">Transmembrane helix</keyword>
<feature type="compositionally biased region" description="Polar residues" evidence="8">
    <location>
        <begin position="159"/>
        <end position="171"/>
    </location>
</feature>
<evidence type="ECO:0000256" key="9">
    <source>
        <dbReference type="SAM" id="Phobius"/>
    </source>
</evidence>
<dbReference type="SUPFAM" id="SSF57959">
    <property type="entry name" value="Leucine zipper domain"/>
    <property type="match status" value="1"/>
</dbReference>
<dbReference type="PROSITE" id="PS50217">
    <property type="entry name" value="BZIP"/>
    <property type="match status" value="1"/>
</dbReference>
<dbReference type="EMBL" id="GEVI01023635">
    <property type="protein sequence ID" value="JAU08685.1"/>
    <property type="molecule type" value="Transcribed_RNA"/>
</dbReference>
<keyword evidence="7" id="KW-0539">Nucleus</keyword>
<dbReference type="AlphaFoldDB" id="A0A1J3CTC3"/>
<keyword evidence="9" id="KW-0472">Membrane</keyword>
<evidence type="ECO:0000259" key="10">
    <source>
        <dbReference type="PROSITE" id="PS50217"/>
    </source>
</evidence>
<reference evidence="11" key="1">
    <citation type="submission" date="2016-07" db="EMBL/GenBank/DDBJ databases">
        <title>De novo transcriptome assembly of four accessions of the metal hyperaccumulator plant Noccaea caerulescens.</title>
        <authorList>
            <person name="Blande D."/>
            <person name="Halimaa P."/>
            <person name="Tervahauta A.I."/>
            <person name="Aarts M.G."/>
            <person name="Karenlampi S.O."/>
        </authorList>
    </citation>
    <scope>NUCLEOTIDE SEQUENCE</scope>
</reference>
<evidence type="ECO:0000256" key="3">
    <source>
        <dbReference type="ARBA" id="ARBA00007163"/>
    </source>
</evidence>
<dbReference type="GO" id="GO:0003700">
    <property type="term" value="F:DNA-binding transcription factor activity"/>
    <property type="evidence" value="ECO:0007669"/>
    <property type="project" value="InterPro"/>
</dbReference>
<evidence type="ECO:0000256" key="7">
    <source>
        <dbReference type="ARBA" id="ARBA00023242"/>
    </source>
</evidence>
<evidence type="ECO:0000256" key="6">
    <source>
        <dbReference type="ARBA" id="ARBA00023163"/>
    </source>
</evidence>
<dbReference type="GO" id="GO:0005634">
    <property type="term" value="C:nucleus"/>
    <property type="evidence" value="ECO:0007669"/>
    <property type="project" value="UniProtKB-SubCell"/>
</dbReference>
<feature type="compositionally biased region" description="Polar residues" evidence="8">
    <location>
        <begin position="601"/>
        <end position="623"/>
    </location>
</feature>
<feature type="region of interest" description="Disordered" evidence="8">
    <location>
        <begin position="157"/>
        <end position="208"/>
    </location>
</feature>
<name>A0A1J3CTC3_NOCCA</name>
<evidence type="ECO:0000313" key="11">
    <source>
        <dbReference type="EMBL" id="JAU08685.1"/>
    </source>
</evidence>
<evidence type="ECO:0000256" key="2">
    <source>
        <dbReference type="ARBA" id="ARBA00004389"/>
    </source>
</evidence>
<dbReference type="GO" id="GO:0005789">
    <property type="term" value="C:endoplasmic reticulum membrane"/>
    <property type="evidence" value="ECO:0007669"/>
    <property type="project" value="UniProtKB-SubCell"/>
</dbReference>
<dbReference type="SMART" id="SM00338">
    <property type="entry name" value="BRLZ"/>
    <property type="match status" value="1"/>
</dbReference>
<keyword evidence="5 11" id="KW-0238">DNA-binding</keyword>
<evidence type="ECO:0000256" key="4">
    <source>
        <dbReference type="ARBA" id="ARBA00023015"/>
    </source>
</evidence>
<sequence length="688" mass="74691">MTESTSVIIPHPPEMTDLNPTMFSESDAISIPPLDPLFLSASDPISMEPRISDLDFLLDDENGDFADIDFDFPFENSDDFFNFNFDAEPAAAIPEEFGTSGDQSPEAIGNHSNLDSSEAKNVDRSPEGRSDSVHSQVSSQGSKTFVSGGACDTVDALSSPGSSNLGLQHKSSASKRKKEKGDSGGELRSFKYQKSDDKSAATYEDDDDKKKMKLIRNRESAQLSRLRKKQYVEELQGKVKSMHSTIAELNGKISYVMAENAALRQQMAAASGAPPMNPYMAGPPLPYQWMPYPPYPVRGYGSNTPLVPIPKWNPKPVSSCRPKKSESKKNEGKSKVKKVASVSLLGILFFMFLFGTLVPFMNVNNGGEDGSFGGLSSYEGRRYYDEHKGKVLMVGDGSDVRRESGLSSRRSDGERDCCGGVDYNGHPKVEGRPSSLSNASEPLFASLYVPRNDGLVKIDGNLIIHSVLASEKAMASSVKKNISDTVKSEKPGPLSSALAVPEVRGNGAMLPHSKALSSASPEGKRLHQWFHEGGSGGLMDYSMCTEVFQFDIAPGAIVPSTVSNITKEHLQNVTTHDKRMKNRRILEGLPVSLVASELNMTGTQPSKDAQNKSFHGNTNNKPTSSSSSSMVVSVLLDPREVVDPETDRVIPPNPKSLSRIFVVVLLDSVKYVTYSCVLPRSGLHLVAT</sequence>
<keyword evidence="6" id="KW-0804">Transcription</keyword>
<feature type="compositionally biased region" description="Basic and acidic residues" evidence="8">
    <location>
        <begin position="323"/>
        <end position="334"/>
    </location>
</feature>
<dbReference type="CDD" id="cd14704">
    <property type="entry name" value="bZIP_HY5-like"/>
    <property type="match status" value="1"/>
</dbReference>
<organism evidence="11">
    <name type="scientific">Noccaea caerulescens</name>
    <name type="common">Alpine penny-cress</name>
    <name type="synonym">Thlaspi caerulescens</name>
    <dbReference type="NCBI Taxonomy" id="107243"/>
    <lineage>
        <taxon>Eukaryota</taxon>
        <taxon>Viridiplantae</taxon>
        <taxon>Streptophyta</taxon>
        <taxon>Embryophyta</taxon>
        <taxon>Tracheophyta</taxon>
        <taxon>Spermatophyta</taxon>
        <taxon>Magnoliopsida</taxon>
        <taxon>eudicotyledons</taxon>
        <taxon>Gunneridae</taxon>
        <taxon>Pentapetalae</taxon>
        <taxon>rosids</taxon>
        <taxon>malvids</taxon>
        <taxon>Brassicales</taxon>
        <taxon>Brassicaceae</taxon>
        <taxon>Coluteocarpeae</taxon>
        <taxon>Noccaea</taxon>
    </lineage>
</organism>
<dbReference type="Pfam" id="PF00170">
    <property type="entry name" value="bZIP_1"/>
    <property type="match status" value="1"/>
</dbReference>
<feature type="compositionally biased region" description="Basic and acidic residues" evidence="8">
    <location>
        <begin position="179"/>
        <end position="199"/>
    </location>
</feature>
<accession>A0A1J3CTC3</accession>
<evidence type="ECO:0000256" key="8">
    <source>
        <dbReference type="SAM" id="MobiDB-lite"/>
    </source>
</evidence>
<dbReference type="InterPro" id="IPR004827">
    <property type="entry name" value="bZIP"/>
</dbReference>
<feature type="compositionally biased region" description="Polar residues" evidence="8">
    <location>
        <begin position="133"/>
        <end position="145"/>
    </location>
</feature>
<dbReference type="PANTHER" id="PTHR47416:SF9">
    <property type="entry name" value="BZIP TRANSCRIPTION FACTOR 28"/>
    <property type="match status" value="1"/>
</dbReference>
<feature type="compositionally biased region" description="Basic and acidic residues" evidence="8">
    <location>
        <begin position="117"/>
        <end position="132"/>
    </location>
</feature>
<evidence type="ECO:0000256" key="1">
    <source>
        <dbReference type="ARBA" id="ARBA00004123"/>
    </source>
</evidence>
<dbReference type="GO" id="GO:0003677">
    <property type="term" value="F:DNA binding"/>
    <property type="evidence" value="ECO:0007669"/>
    <property type="project" value="UniProtKB-KW"/>
</dbReference>
<feature type="domain" description="BZIP" evidence="10">
    <location>
        <begin position="207"/>
        <end position="270"/>
    </location>
</feature>
<feature type="region of interest" description="Disordered" evidence="8">
    <location>
        <begin position="95"/>
        <end position="145"/>
    </location>
</feature>
<protein>
    <submittedName>
        <fullName evidence="11">TGACG-sequence-specific DNA-binding protein TGA-1B</fullName>
    </submittedName>
</protein>